<keyword evidence="4 7" id="KW-0949">S-adenosyl-L-methionine</keyword>
<organism evidence="10 11">
    <name type="scientific">Desulfoluna spongiiphila</name>
    <dbReference type="NCBI Taxonomy" id="419481"/>
    <lineage>
        <taxon>Bacteria</taxon>
        <taxon>Pseudomonadati</taxon>
        <taxon>Thermodesulfobacteriota</taxon>
        <taxon>Desulfobacteria</taxon>
        <taxon>Desulfobacterales</taxon>
        <taxon>Desulfolunaceae</taxon>
        <taxon>Desulfoluna</taxon>
    </lineage>
</organism>
<evidence type="ECO:0000256" key="5">
    <source>
        <dbReference type="ARBA" id="ARBA00022694"/>
    </source>
</evidence>
<dbReference type="InterPro" id="IPR029026">
    <property type="entry name" value="tRNA_m1G_MTases_N"/>
</dbReference>
<gene>
    <name evidence="7" type="primary">trmH</name>
    <name evidence="10" type="ORF">SAMN05216233_12951</name>
</gene>
<evidence type="ECO:0000313" key="10">
    <source>
        <dbReference type="EMBL" id="SCY86851.1"/>
    </source>
</evidence>
<proteinExistence type="inferred from homology"/>
<protein>
    <recommendedName>
        <fullName evidence="7">tRNA (guanosine(18)-2'-O)-methyltransferase</fullName>
        <ecNumber evidence="7">2.1.1.34</ecNumber>
    </recommendedName>
    <alternativeName>
        <fullName evidence="7">tRNA [Gm18] methyltransferase</fullName>
    </alternativeName>
</protein>
<evidence type="ECO:0000313" key="11">
    <source>
        <dbReference type="Proteomes" id="UP000198870"/>
    </source>
</evidence>
<feature type="domain" description="tRNA/rRNA methyltransferase SpoU type" evidence="8">
    <location>
        <begin position="20"/>
        <end position="159"/>
    </location>
</feature>
<reference evidence="10 11" key="1">
    <citation type="submission" date="2016-10" db="EMBL/GenBank/DDBJ databases">
        <authorList>
            <person name="de Groot N.N."/>
        </authorList>
    </citation>
    <scope>NUCLEOTIDE SEQUENCE [LARGE SCALE GENOMIC DNA]</scope>
    <source>
        <strain evidence="10 11">AA1</strain>
    </source>
</reference>
<comment type="catalytic activity">
    <reaction evidence="7">
        <text>guanosine(18) in tRNA + S-adenosyl-L-methionine = 2'-O-methylguanosine(18) in tRNA + S-adenosyl-L-homocysteine + H(+)</text>
        <dbReference type="Rhea" id="RHEA:20077"/>
        <dbReference type="Rhea" id="RHEA-COMP:10190"/>
        <dbReference type="Rhea" id="RHEA-COMP:10192"/>
        <dbReference type="ChEBI" id="CHEBI:15378"/>
        <dbReference type="ChEBI" id="CHEBI:57856"/>
        <dbReference type="ChEBI" id="CHEBI:59789"/>
        <dbReference type="ChEBI" id="CHEBI:74269"/>
        <dbReference type="ChEBI" id="CHEBI:74445"/>
        <dbReference type="EC" id="2.1.1.34"/>
    </reaction>
</comment>
<accession>A0A1G5JG11</accession>
<dbReference type="NCBIfam" id="NF008295">
    <property type="entry name" value="PRK11081.1"/>
    <property type="match status" value="1"/>
</dbReference>
<keyword evidence="2 7" id="KW-0489">Methyltransferase</keyword>
<comment type="caution">
    <text evidence="7">Lacks conserved residue(s) required for the propagation of feature annotation.</text>
</comment>
<evidence type="ECO:0000256" key="7">
    <source>
        <dbReference type="HAMAP-Rule" id="MF_02060"/>
    </source>
</evidence>
<sequence length="226" mass="25213">MTPERFEKLKAILTSRQMDLTVVMENVHKPHNLAAVARSCDAVGVFETHAISEMQDVVLRPKAASGSRKWVGVKRHGSVDEAYAHLRSKGLRILCAHFDERAVDFRSVDFTQPTAIVVGAELDGITEEAVEKADGSVIVPMLGMVKSLNVSVATALILYEAQRQRLAKGMYEERAMDDETYRTLLFEWGYPRLVPYYKKQGKPYPPMDDEGYLILEESKGGGSPLP</sequence>
<dbReference type="PANTHER" id="PTHR43453">
    <property type="entry name" value="RRNA METHYLASE-LIKE"/>
    <property type="match status" value="1"/>
</dbReference>
<dbReference type="RefSeq" id="WP_092215432.1">
    <property type="nucleotide sequence ID" value="NZ_FMUX01000029.1"/>
</dbReference>
<evidence type="ECO:0000256" key="1">
    <source>
        <dbReference type="ARBA" id="ARBA00022555"/>
    </source>
</evidence>
<dbReference type="GO" id="GO:0000049">
    <property type="term" value="F:tRNA binding"/>
    <property type="evidence" value="ECO:0007669"/>
    <property type="project" value="UniProtKB-UniRule"/>
</dbReference>
<evidence type="ECO:0000259" key="8">
    <source>
        <dbReference type="Pfam" id="PF00588"/>
    </source>
</evidence>
<dbReference type="Pfam" id="PF12105">
    <property type="entry name" value="SpoU_methylas_C"/>
    <property type="match status" value="1"/>
</dbReference>
<feature type="binding site" evidence="7">
    <location>
        <position position="139"/>
    </location>
    <ligand>
        <name>S-adenosyl-L-methionine</name>
        <dbReference type="ChEBI" id="CHEBI:59789"/>
    </ligand>
</feature>
<dbReference type="Pfam" id="PF00588">
    <property type="entry name" value="SpoU_methylase"/>
    <property type="match status" value="1"/>
</dbReference>
<keyword evidence="1 7" id="KW-0820">tRNA-binding</keyword>
<comment type="function">
    <text evidence="7">Catalyzes the 2'-O methylation of guanosine at position 18 in tRNA.</text>
</comment>
<feature type="binding site" evidence="7">
    <location>
        <position position="148"/>
    </location>
    <ligand>
        <name>S-adenosyl-L-methionine</name>
        <dbReference type="ChEBI" id="CHEBI:59789"/>
    </ligand>
</feature>
<keyword evidence="5 7" id="KW-0819">tRNA processing</keyword>
<dbReference type="InterPro" id="IPR022724">
    <property type="entry name" value="rRNA_MeTrfase_SpoU_C"/>
</dbReference>
<comment type="similarity">
    <text evidence="7">Belongs to the class IV-like SAM-binding methyltransferase superfamily. RNA methyltransferase TrmH family.</text>
</comment>
<name>A0A1G5JG11_9BACT</name>
<dbReference type="GO" id="GO:0002938">
    <property type="term" value="P:tRNA guanine ribose methylation"/>
    <property type="evidence" value="ECO:0007669"/>
    <property type="project" value="UniProtKB-UniRule"/>
</dbReference>
<dbReference type="OrthoDB" id="9785673at2"/>
<dbReference type="InterPro" id="IPR029028">
    <property type="entry name" value="Alpha/beta_knot_MTases"/>
</dbReference>
<dbReference type="Proteomes" id="UP000198870">
    <property type="component" value="Unassembled WGS sequence"/>
</dbReference>
<dbReference type="CDD" id="cd18092">
    <property type="entry name" value="SpoU-like_TrmH"/>
    <property type="match status" value="1"/>
</dbReference>
<dbReference type="GO" id="GO:0141100">
    <property type="term" value="F:tRNA (guanine(18)-2'-O)-methyltransferase activity"/>
    <property type="evidence" value="ECO:0007669"/>
    <property type="project" value="UniProtKB-UniRule"/>
</dbReference>
<evidence type="ECO:0000256" key="2">
    <source>
        <dbReference type="ARBA" id="ARBA00022603"/>
    </source>
</evidence>
<dbReference type="SUPFAM" id="SSF75217">
    <property type="entry name" value="alpha/beta knot"/>
    <property type="match status" value="1"/>
</dbReference>
<feature type="domain" description="RNA methyltransferase SpoU/TrmH type C-terminal" evidence="9">
    <location>
        <begin position="163"/>
        <end position="213"/>
    </location>
</feature>
<dbReference type="PANTHER" id="PTHR43453:SF1">
    <property type="entry name" value="TRNA_RRNA METHYLTRANSFERASE SPOU TYPE DOMAIN-CONTAINING PROTEIN"/>
    <property type="match status" value="1"/>
</dbReference>
<dbReference type="InterPro" id="IPR001537">
    <property type="entry name" value="SpoU_MeTrfase"/>
</dbReference>
<dbReference type="EC" id="2.1.1.34" evidence="7"/>
<dbReference type="HAMAP" id="MF_02060">
    <property type="entry name" value="tRNA_methyltr_TrmH"/>
    <property type="match status" value="1"/>
</dbReference>
<evidence type="ECO:0000256" key="6">
    <source>
        <dbReference type="ARBA" id="ARBA00022884"/>
    </source>
</evidence>
<evidence type="ECO:0000256" key="3">
    <source>
        <dbReference type="ARBA" id="ARBA00022679"/>
    </source>
</evidence>
<keyword evidence="6 7" id="KW-0694">RNA-binding</keyword>
<dbReference type="STRING" id="419481.SAMN05216233_12951"/>
<dbReference type="AlphaFoldDB" id="A0A1G5JG11"/>
<dbReference type="EMBL" id="FMUX01000029">
    <property type="protein sequence ID" value="SCY86851.1"/>
    <property type="molecule type" value="Genomic_DNA"/>
</dbReference>
<keyword evidence="3 7" id="KW-0808">Transferase</keyword>
<evidence type="ECO:0000259" key="9">
    <source>
        <dbReference type="Pfam" id="PF12105"/>
    </source>
</evidence>
<keyword evidence="11" id="KW-1185">Reference proteome</keyword>
<evidence type="ECO:0000256" key="4">
    <source>
        <dbReference type="ARBA" id="ARBA00022691"/>
    </source>
</evidence>
<dbReference type="Gene3D" id="3.40.1280.10">
    <property type="match status" value="1"/>
</dbReference>
<dbReference type="InterPro" id="IPR033671">
    <property type="entry name" value="TrmH"/>
</dbReference>